<feature type="coiled-coil region" evidence="4">
    <location>
        <begin position="589"/>
        <end position="655"/>
    </location>
</feature>
<feature type="compositionally biased region" description="Acidic residues" evidence="5">
    <location>
        <begin position="981"/>
        <end position="1032"/>
    </location>
</feature>
<dbReference type="EMBL" id="CP031305">
    <property type="protein sequence ID" value="QCC55805.1"/>
    <property type="molecule type" value="Genomic_DNA"/>
</dbReference>
<protein>
    <submittedName>
        <fullName evidence="8">HAMP domain-containing protein</fullName>
    </submittedName>
</protein>
<dbReference type="SUPFAM" id="SSF158472">
    <property type="entry name" value="HAMP domain-like"/>
    <property type="match status" value="1"/>
</dbReference>
<dbReference type="PROSITE" id="PS50111">
    <property type="entry name" value="CHEMOTAXIS_TRANSDUC_2"/>
    <property type="match status" value="1"/>
</dbReference>
<dbReference type="KEGG" id="nbg:DV706_04450"/>
<dbReference type="SMART" id="SM00283">
    <property type="entry name" value="MA"/>
    <property type="match status" value="1"/>
</dbReference>
<dbReference type="CDD" id="cd11386">
    <property type="entry name" value="MCP_signal"/>
    <property type="match status" value="1"/>
</dbReference>
<comment type="similarity">
    <text evidence="2">Belongs to the methyl-accepting chemotaxis (MCP) protein family.</text>
</comment>
<sequence length="1032" mass="109371">MGVGLVGFVATAGITGEVEERVESDQTSIASQEAQNLQMWNEQNEHTVGVIAWSDAVESDDPETIEAQFLNWQEHLDADTSAISYVDTDEGTVLASTDSDVRGESTDSIEGIPADAYEEATADVPWVSSPYTVERELGDDNVAVMSYVLSVPGEDDRAIIYTAELEAYANQLADDEHVTTMVLDGDDNVMLDNVGYGDDHETLGLAYGGDIDTIVQPARTDGAGTYQIDGSALSFDTTAYAFDDDAYVVSSARVLGTDWVVVTHEPESQAYGFVNTVNDWGYIATLIGVLMIGLVGAVLGRNMAVSVDRLTHKTNKMEEGDLDVDLETKRIDNIGRLYDGLDSMRVALREQIQEAETARREAEQERERIEEINSHLEEKAGEYCSVMGDAADGDLTARADADSDNEMMAQIGEDFNQMLDEIEQTVAELNRFATDVATSSEQVTASSEEVRSASQQVTGSIQQISDGAEQQNQSLQSVDQEMSGLSTTTEEIAASSNEVADIAERTVNTGADGQEAAHEAIAAMEEIETEAGGAVDEIRRLEQEVQQIDELIATISEIARQTNMLALNANIEASRSAGGNDDEGFSVVAKEVKALSEDVAKAADEAEDRLEAIRNRTERSAAEVEGTNDQIENAGEQVEEVVDALEEIADLAEETNIGVQEISAATEEQAASTQEVVAMVDDAASISEETTAEAETVAAAAEEQTAALTEVTTSASTLTGQATQLSEALDRFETDVDPSEFEIEGELSGDDSPLAVSEFDTELAFEEPAESQTEGLPLDTGPANTESSVEAEPMPASDTTQDAPTEAGEPDDTAGEISAEEILGIDGDAASETPEATPDETTGADADAAADLFGDDDPFGDDAADPLGDTTPPADDTADPLEDADPLADDAADSSAEVAQPLEPVEDDAADSSAEVAQPLEPVEDDAADSSAEVAQPLEPVEDDAADSSAEVAQPLEPVEDDTGERDDQADIDAGVGTESVQDDESDAEDADTDDADESNESDAEDADADDADESDESESEDDVFTFGNTDE</sequence>
<dbReference type="CDD" id="cd06225">
    <property type="entry name" value="HAMP"/>
    <property type="match status" value="2"/>
</dbReference>
<dbReference type="Gene3D" id="6.10.250.1910">
    <property type="match status" value="1"/>
</dbReference>
<gene>
    <name evidence="8" type="ORF">DV706_04450</name>
</gene>
<feature type="compositionally biased region" description="Acidic residues" evidence="5">
    <location>
        <begin position="853"/>
        <end position="864"/>
    </location>
</feature>
<keyword evidence="4" id="KW-0175">Coiled coil</keyword>
<evidence type="ECO:0000313" key="9">
    <source>
        <dbReference type="Proteomes" id="UP000296822"/>
    </source>
</evidence>
<evidence type="ECO:0000256" key="5">
    <source>
        <dbReference type="SAM" id="MobiDB-lite"/>
    </source>
</evidence>
<dbReference type="InterPro" id="IPR004090">
    <property type="entry name" value="Chemotax_Me-accpt_rcpt"/>
</dbReference>
<evidence type="ECO:0000256" key="4">
    <source>
        <dbReference type="SAM" id="Coils"/>
    </source>
</evidence>
<organism evidence="8 9">
    <name type="scientific">Natronorubrum bangense</name>
    <dbReference type="NCBI Taxonomy" id="61858"/>
    <lineage>
        <taxon>Archaea</taxon>
        <taxon>Methanobacteriati</taxon>
        <taxon>Methanobacteriota</taxon>
        <taxon>Stenosarchaea group</taxon>
        <taxon>Halobacteria</taxon>
        <taxon>Halobacteriales</taxon>
        <taxon>Natrialbaceae</taxon>
        <taxon>Natronorubrum</taxon>
    </lineage>
</organism>
<dbReference type="PROSITE" id="PS50885">
    <property type="entry name" value="HAMP"/>
    <property type="match status" value="2"/>
</dbReference>
<evidence type="ECO:0000256" key="3">
    <source>
        <dbReference type="PROSITE-ProRule" id="PRU00284"/>
    </source>
</evidence>
<feature type="region of interest" description="Disordered" evidence="5">
    <location>
        <begin position="440"/>
        <end position="479"/>
    </location>
</feature>
<dbReference type="SMART" id="SM00304">
    <property type="entry name" value="HAMP"/>
    <property type="match status" value="2"/>
</dbReference>
<dbReference type="GO" id="GO:0007165">
    <property type="term" value="P:signal transduction"/>
    <property type="evidence" value="ECO:0007669"/>
    <property type="project" value="UniProtKB-KW"/>
</dbReference>
<dbReference type="InterPro" id="IPR003660">
    <property type="entry name" value="HAMP_dom"/>
</dbReference>
<feature type="compositionally biased region" description="Low complexity" evidence="5">
    <location>
        <begin position="865"/>
        <end position="875"/>
    </location>
</feature>
<feature type="coiled-coil region" evidence="4">
    <location>
        <begin position="524"/>
        <end position="561"/>
    </location>
</feature>
<feature type="compositionally biased region" description="Acidic residues" evidence="5">
    <location>
        <begin position="876"/>
        <end position="892"/>
    </location>
</feature>
<feature type="compositionally biased region" description="Acidic residues" evidence="5">
    <location>
        <begin position="759"/>
        <end position="769"/>
    </location>
</feature>
<reference evidence="8 9" key="1">
    <citation type="journal article" date="2019" name="Nat. Commun.">
        <title>A new type of DNA phosphorothioation-based antiviral system in archaea.</title>
        <authorList>
            <person name="Xiong L."/>
            <person name="Liu S."/>
            <person name="Chen S."/>
            <person name="Xiao Y."/>
            <person name="Zhu B."/>
            <person name="Gao Y."/>
            <person name="Zhang Y."/>
            <person name="Chen B."/>
            <person name="Luo J."/>
            <person name="Deng Z."/>
            <person name="Chen X."/>
            <person name="Wang L."/>
            <person name="Chen S."/>
        </authorList>
    </citation>
    <scope>NUCLEOTIDE SEQUENCE [LARGE SCALE GENOMIC DNA]</scope>
    <source>
        <strain evidence="8 9">JCM 10635</strain>
    </source>
</reference>
<dbReference type="Pfam" id="PF00015">
    <property type="entry name" value="MCPsignal"/>
    <property type="match status" value="1"/>
</dbReference>
<dbReference type="GO" id="GO:0004888">
    <property type="term" value="F:transmembrane signaling receptor activity"/>
    <property type="evidence" value="ECO:0007669"/>
    <property type="project" value="InterPro"/>
</dbReference>
<proteinExistence type="inferred from homology"/>
<keyword evidence="1 3" id="KW-0807">Transducer</keyword>
<dbReference type="InterPro" id="IPR004089">
    <property type="entry name" value="MCPsignal_dom"/>
</dbReference>
<dbReference type="GO" id="GO:0006935">
    <property type="term" value="P:chemotaxis"/>
    <property type="evidence" value="ECO:0007669"/>
    <property type="project" value="InterPro"/>
</dbReference>
<feature type="region of interest" description="Disordered" evidence="5">
    <location>
        <begin position="743"/>
        <end position="1032"/>
    </location>
</feature>
<dbReference type="AlphaFoldDB" id="A0A4D6HQP7"/>
<feature type="compositionally biased region" description="Low complexity" evidence="5">
    <location>
        <begin position="843"/>
        <end position="852"/>
    </location>
</feature>
<feature type="compositionally biased region" description="Acidic residues" evidence="5">
    <location>
        <begin position="958"/>
        <end position="971"/>
    </location>
</feature>
<evidence type="ECO:0000313" key="8">
    <source>
        <dbReference type="EMBL" id="QCC55805.1"/>
    </source>
</evidence>
<feature type="domain" description="HAMP" evidence="7">
    <location>
        <begin position="301"/>
        <end position="353"/>
    </location>
</feature>
<name>A0A4D6HQP7_9EURY</name>
<accession>A0A4D6HQP7</accession>
<dbReference type="PANTHER" id="PTHR32089">
    <property type="entry name" value="METHYL-ACCEPTING CHEMOTAXIS PROTEIN MCPB"/>
    <property type="match status" value="1"/>
</dbReference>
<dbReference type="Gene3D" id="1.10.287.950">
    <property type="entry name" value="Methyl-accepting chemotaxis protein"/>
    <property type="match status" value="1"/>
</dbReference>
<evidence type="ECO:0000256" key="1">
    <source>
        <dbReference type="ARBA" id="ARBA00023224"/>
    </source>
</evidence>
<dbReference type="PRINTS" id="PR00260">
    <property type="entry name" value="CHEMTRNSDUCR"/>
</dbReference>
<dbReference type="GO" id="GO:0016020">
    <property type="term" value="C:membrane"/>
    <property type="evidence" value="ECO:0007669"/>
    <property type="project" value="InterPro"/>
</dbReference>
<dbReference type="PANTHER" id="PTHR32089:SF112">
    <property type="entry name" value="LYSOZYME-LIKE PROTEIN-RELATED"/>
    <property type="match status" value="1"/>
</dbReference>
<evidence type="ECO:0000259" key="6">
    <source>
        <dbReference type="PROSITE" id="PS50111"/>
    </source>
</evidence>
<dbReference type="SUPFAM" id="SSF58104">
    <property type="entry name" value="Methyl-accepting chemotaxis protein (MCP) signaling domain"/>
    <property type="match status" value="1"/>
</dbReference>
<feature type="domain" description="HAMP" evidence="7">
    <location>
        <begin position="386"/>
        <end position="427"/>
    </location>
</feature>
<dbReference type="Proteomes" id="UP000296822">
    <property type="component" value="Chromosome"/>
</dbReference>
<feature type="coiled-coil region" evidence="4">
    <location>
        <begin position="338"/>
        <end position="382"/>
    </location>
</feature>
<feature type="domain" description="Methyl-accepting transducer" evidence="6">
    <location>
        <begin position="446"/>
        <end position="684"/>
    </location>
</feature>
<dbReference type="Pfam" id="PF00672">
    <property type="entry name" value="HAMP"/>
    <property type="match status" value="1"/>
</dbReference>
<evidence type="ECO:0000256" key="2">
    <source>
        <dbReference type="ARBA" id="ARBA00029447"/>
    </source>
</evidence>
<evidence type="ECO:0000259" key="7">
    <source>
        <dbReference type="PROSITE" id="PS50885"/>
    </source>
</evidence>